<accession>A0ABU2H6Y2</accession>
<reference evidence="3" key="1">
    <citation type="submission" date="2023-07" db="EMBL/GenBank/DDBJ databases">
        <title>Novel species in the genus Lipingzhangella isolated from Sambhar Salt Lake.</title>
        <authorList>
            <person name="Jiya N."/>
            <person name="Kajale S."/>
            <person name="Sharma A."/>
        </authorList>
    </citation>
    <scope>NUCLEOTIDE SEQUENCE [LARGE SCALE GENOMIC DNA]</scope>
    <source>
        <strain evidence="3">LS1_29</strain>
    </source>
</reference>
<keyword evidence="3" id="KW-1185">Reference proteome</keyword>
<dbReference type="Gene3D" id="3.40.50.150">
    <property type="entry name" value="Vaccinia Virus protein VP39"/>
    <property type="match status" value="1"/>
</dbReference>
<organism evidence="2 3">
    <name type="scientific">Lipingzhangella rawalii</name>
    <dbReference type="NCBI Taxonomy" id="2055835"/>
    <lineage>
        <taxon>Bacteria</taxon>
        <taxon>Bacillati</taxon>
        <taxon>Actinomycetota</taxon>
        <taxon>Actinomycetes</taxon>
        <taxon>Streptosporangiales</taxon>
        <taxon>Nocardiopsidaceae</taxon>
        <taxon>Lipingzhangella</taxon>
    </lineage>
</organism>
<dbReference type="EMBL" id="JAVLVT010000004">
    <property type="protein sequence ID" value="MDS1270737.1"/>
    <property type="molecule type" value="Genomic_DNA"/>
</dbReference>
<evidence type="ECO:0000313" key="3">
    <source>
        <dbReference type="Proteomes" id="UP001250214"/>
    </source>
</evidence>
<protein>
    <submittedName>
        <fullName evidence="2">Spermidine synthase</fullName>
    </submittedName>
</protein>
<dbReference type="RefSeq" id="WP_310912285.1">
    <property type="nucleotide sequence ID" value="NZ_JAVLVT010000004.1"/>
</dbReference>
<dbReference type="PANTHER" id="PTHR43317">
    <property type="entry name" value="THERMOSPERMINE SYNTHASE ACAULIS5"/>
    <property type="match status" value="1"/>
</dbReference>
<sequence>MSARIQELDWQRTAMGELSLRRRWDPQFGEYAYEVRLGEEFLMSSLFPAAEVAMTHLALAELDGTDLTVAVGGLGLGYTAAAVLEYDTVDSLLVVEALAPVVDWHRRGLIPSGAALNADARCRLVEGDFFGMVADTTGLDPEHPGRRFDAILLDIDHSPLNLLHSSHAGFYTPEGLRRLAGHLTPGGVFALWSDDPPEEEFTAALREVFHQPRAEVVPFVDRRGGNAANTIYLARAPGA</sequence>
<comment type="caution">
    <text evidence="2">The sequence shown here is derived from an EMBL/GenBank/DDBJ whole genome shotgun (WGS) entry which is preliminary data.</text>
</comment>
<keyword evidence="1" id="KW-0620">Polyamine biosynthesis</keyword>
<dbReference type="Pfam" id="PF01564">
    <property type="entry name" value="Spermine_synth"/>
    <property type="match status" value="1"/>
</dbReference>
<evidence type="ECO:0000313" key="2">
    <source>
        <dbReference type="EMBL" id="MDS1270737.1"/>
    </source>
</evidence>
<evidence type="ECO:0000256" key="1">
    <source>
        <dbReference type="ARBA" id="ARBA00023115"/>
    </source>
</evidence>
<gene>
    <name evidence="2" type="ORF">RIF23_10540</name>
</gene>
<proteinExistence type="predicted"/>
<name>A0ABU2H6Y2_9ACTN</name>
<dbReference type="InterPro" id="IPR029063">
    <property type="entry name" value="SAM-dependent_MTases_sf"/>
</dbReference>
<dbReference type="Proteomes" id="UP001250214">
    <property type="component" value="Unassembled WGS sequence"/>
</dbReference>
<dbReference type="PANTHER" id="PTHR43317:SF3">
    <property type="entry name" value="BLR2883 PROTEIN"/>
    <property type="match status" value="1"/>
</dbReference>
<dbReference type="SUPFAM" id="SSF53335">
    <property type="entry name" value="S-adenosyl-L-methionine-dependent methyltransferases"/>
    <property type="match status" value="1"/>
</dbReference>